<dbReference type="InterPro" id="IPR000719">
    <property type="entry name" value="Prot_kinase_dom"/>
</dbReference>
<dbReference type="Pfam" id="PF00069">
    <property type="entry name" value="Pkinase"/>
    <property type="match status" value="1"/>
</dbReference>
<keyword evidence="4" id="KW-0547">Nucleotide-binding</keyword>
<dbReference type="AlphaFoldDB" id="A0AAD5YRT2"/>
<dbReference type="Gene3D" id="1.10.510.10">
    <property type="entry name" value="Transferase(Phosphotransferase) domain 1"/>
    <property type="match status" value="1"/>
</dbReference>
<dbReference type="InterPro" id="IPR011009">
    <property type="entry name" value="Kinase-like_dom_sf"/>
</dbReference>
<dbReference type="GO" id="GO:0005737">
    <property type="term" value="C:cytoplasm"/>
    <property type="evidence" value="ECO:0007669"/>
    <property type="project" value="TreeGrafter"/>
</dbReference>
<dbReference type="GO" id="GO:0005524">
    <property type="term" value="F:ATP binding"/>
    <property type="evidence" value="ECO:0007669"/>
    <property type="project" value="UniProtKB-KW"/>
</dbReference>
<comment type="catalytic activity">
    <reaction evidence="7">
        <text>L-threonyl-[protein] + ATP = O-phospho-L-threonyl-[protein] + ADP + H(+)</text>
        <dbReference type="Rhea" id="RHEA:46608"/>
        <dbReference type="Rhea" id="RHEA-COMP:11060"/>
        <dbReference type="Rhea" id="RHEA-COMP:11605"/>
        <dbReference type="ChEBI" id="CHEBI:15378"/>
        <dbReference type="ChEBI" id="CHEBI:30013"/>
        <dbReference type="ChEBI" id="CHEBI:30616"/>
        <dbReference type="ChEBI" id="CHEBI:61977"/>
        <dbReference type="ChEBI" id="CHEBI:456216"/>
        <dbReference type="EC" id="2.7.11.1"/>
    </reaction>
</comment>
<keyword evidence="11" id="KW-1185">Reference proteome</keyword>
<feature type="domain" description="Protein kinase" evidence="9">
    <location>
        <begin position="1"/>
        <end position="290"/>
    </location>
</feature>
<dbReference type="Proteomes" id="UP001213000">
    <property type="component" value="Unassembled WGS sequence"/>
</dbReference>
<dbReference type="SMART" id="SM00220">
    <property type="entry name" value="S_TKc"/>
    <property type="match status" value="1"/>
</dbReference>
<dbReference type="PANTHER" id="PTHR24361:SF433">
    <property type="entry name" value="PROTEIN KINASE DOMAIN-CONTAINING PROTEIN"/>
    <property type="match status" value="1"/>
</dbReference>
<evidence type="ECO:0000256" key="2">
    <source>
        <dbReference type="ARBA" id="ARBA00022527"/>
    </source>
</evidence>
<organism evidence="10 11">
    <name type="scientific">Leucocoprinus birnbaumii</name>
    <dbReference type="NCBI Taxonomy" id="56174"/>
    <lineage>
        <taxon>Eukaryota</taxon>
        <taxon>Fungi</taxon>
        <taxon>Dikarya</taxon>
        <taxon>Basidiomycota</taxon>
        <taxon>Agaricomycotina</taxon>
        <taxon>Agaricomycetes</taxon>
        <taxon>Agaricomycetidae</taxon>
        <taxon>Agaricales</taxon>
        <taxon>Agaricineae</taxon>
        <taxon>Agaricaceae</taxon>
        <taxon>Leucocoprinus</taxon>
    </lineage>
</organism>
<evidence type="ECO:0000256" key="7">
    <source>
        <dbReference type="ARBA" id="ARBA00047899"/>
    </source>
</evidence>
<sequence>MPRSSHNTFEYLAETIREIQIGQTFSLVEDSTTPTIEPNKTNKGQVHTVRVSFSSGSSVRPSFYVERLKLWIHNQREARACLMQFRTLHISSAESQLTISTEQHCGTVIEYVARNPKCDRFVLLRNLMTGLDWLHDHDFVHGDIQGDNVFVKPDGLLYFGDFSPLRAPTRERLLQEPWLAPELHNPKVMRESLDDGWREYYGEFRKESDLFAFGCLVIHVYTGERPEPMRYPQVKNRKLNPADLMQPKRICSPKEKSCIPDEMQTVVDCMLRYRPRSRRTTTDLTKALWVRNPAHYLKVSASVPYVMARAQARALWRSGYQ</sequence>
<dbReference type="PROSITE" id="PS50011">
    <property type="entry name" value="PROTEIN_KINASE_DOM"/>
    <property type="match status" value="1"/>
</dbReference>
<keyword evidence="6" id="KW-0067">ATP-binding</keyword>
<dbReference type="PANTHER" id="PTHR24361">
    <property type="entry name" value="MITOGEN-ACTIVATED KINASE KINASE KINASE"/>
    <property type="match status" value="1"/>
</dbReference>
<evidence type="ECO:0000313" key="10">
    <source>
        <dbReference type="EMBL" id="KAJ3564101.1"/>
    </source>
</evidence>
<comment type="caution">
    <text evidence="10">The sequence shown here is derived from an EMBL/GenBank/DDBJ whole genome shotgun (WGS) entry which is preliminary data.</text>
</comment>
<evidence type="ECO:0000256" key="3">
    <source>
        <dbReference type="ARBA" id="ARBA00022679"/>
    </source>
</evidence>
<evidence type="ECO:0000259" key="9">
    <source>
        <dbReference type="PROSITE" id="PS50011"/>
    </source>
</evidence>
<proteinExistence type="predicted"/>
<dbReference type="GO" id="GO:0004674">
    <property type="term" value="F:protein serine/threonine kinase activity"/>
    <property type="evidence" value="ECO:0007669"/>
    <property type="project" value="UniProtKB-KW"/>
</dbReference>
<evidence type="ECO:0000256" key="6">
    <source>
        <dbReference type="ARBA" id="ARBA00022840"/>
    </source>
</evidence>
<evidence type="ECO:0000256" key="8">
    <source>
        <dbReference type="ARBA" id="ARBA00048679"/>
    </source>
</evidence>
<keyword evidence="3" id="KW-0808">Transferase</keyword>
<dbReference type="SUPFAM" id="SSF56112">
    <property type="entry name" value="Protein kinase-like (PK-like)"/>
    <property type="match status" value="1"/>
</dbReference>
<keyword evidence="5" id="KW-0418">Kinase</keyword>
<evidence type="ECO:0000256" key="5">
    <source>
        <dbReference type="ARBA" id="ARBA00022777"/>
    </source>
</evidence>
<accession>A0AAD5YRT2</accession>
<reference evidence="10" key="1">
    <citation type="submission" date="2022-07" db="EMBL/GenBank/DDBJ databases">
        <title>Genome Sequence of Leucocoprinus birnbaumii.</title>
        <authorList>
            <person name="Buettner E."/>
        </authorList>
    </citation>
    <scope>NUCLEOTIDE SEQUENCE</scope>
    <source>
        <strain evidence="10">VT141</strain>
    </source>
</reference>
<name>A0AAD5YRT2_9AGAR</name>
<dbReference type="InterPro" id="IPR053235">
    <property type="entry name" value="Ser_Thr_kinase"/>
</dbReference>
<evidence type="ECO:0000256" key="4">
    <source>
        <dbReference type="ARBA" id="ARBA00022741"/>
    </source>
</evidence>
<keyword evidence="2" id="KW-0723">Serine/threonine-protein kinase</keyword>
<comment type="catalytic activity">
    <reaction evidence="8">
        <text>L-seryl-[protein] + ATP = O-phospho-L-seryl-[protein] + ADP + H(+)</text>
        <dbReference type="Rhea" id="RHEA:17989"/>
        <dbReference type="Rhea" id="RHEA-COMP:9863"/>
        <dbReference type="Rhea" id="RHEA-COMP:11604"/>
        <dbReference type="ChEBI" id="CHEBI:15378"/>
        <dbReference type="ChEBI" id="CHEBI:29999"/>
        <dbReference type="ChEBI" id="CHEBI:30616"/>
        <dbReference type="ChEBI" id="CHEBI:83421"/>
        <dbReference type="ChEBI" id="CHEBI:456216"/>
        <dbReference type="EC" id="2.7.11.1"/>
    </reaction>
</comment>
<gene>
    <name evidence="10" type="ORF">NP233_g8516</name>
</gene>
<dbReference type="EMBL" id="JANIEX010000693">
    <property type="protein sequence ID" value="KAJ3564101.1"/>
    <property type="molecule type" value="Genomic_DNA"/>
</dbReference>
<evidence type="ECO:0000313" key="11">
    <source>
        <dbReference type="Proteomes" id="UP001213000"/>
    </source>
</evidence>
<dbReference type="EC" id="2.7.11.1" evidence="1"/>
<protein>
    <recommendedName>
        <fullName evidence="1">non-specific serine/threonine protein kinase</fullName>
        <ecNumber evidence="1">2.7.11.1</ecNumber>
    </recommendedName>
</protein>
<evidence type="ECO:0000256" key="1">
    <source>
        <dbReference type="ARBA" id="ARBA00012513"/>
    </source>
</evidence>